<feature type="compositionally biased region" description="Low complexity" evidence="1">
    <location>
        <begin position="611"/>
        <end position="638"/>
    </location>
</feature>
<dbReference type="NCBIfam" id="TIGR03897">
    <property type="entry name" value="lanti_2_LanM"/>
    <property type="match status" value="1"/>
</dbReference>
<dbReference type="GO" id="GO:0031179">
    <property type="term" value="P:peptide modification"/>
    <property type="evidence" value="ECO:0007669"/>
    <property type="project" value="InterPro"/>
</dbReference>
<dbReference type="InterPro" id="IPR025410">
    <property type="entry name" value="Lant_dehyd"/>
</dbReference>
<comment type="caution">
    <text evidence="3">The sequence shown here is derived from an EMBL/GenBank/DDBJ whole genome shotgun (WGS) entry which is preliminary data.</text>
</comment>
<dbReference type="PRINTS" id="PR01950">
    <property type="entry name" value="LANCSUPER"/>
</dbReference>
<organism evidence="3 4">
    <name type="scientific">Pseudonocardia cypriaca</name>
    <dbReference type="NCBI Taxonomy" id="882449"/>
    <lineage>
        <taxon>Bacteria</taxon>
        <taxon>Bacillati</taxon>
        <taxon>Actinomycetota</taxon>
        <taxon>Actinomycetes</taxon>
        <taxon>Pseudonocardiales</taxon>
        <taxon>Pseudonocardiaceae</taxon>
        <taxon>Pseudonocardia</taxon>
    </lineage>
</organism>
<dbReference type="PRINTS" id="PR01955">
    <property type="entry name" value="LANCFRANKIA"/>
</dbReference>
<dbReference type="Pfam" id="PF05147">
    <property type="entry name" value="LANC_like"/>
    <property type="match status" value="1"/>
</dbReference>
<dbReference type="Pfam" id="PF13575">
    <property type="entry name" value="DUF4135"/>
    <property type="match status" value="1"/>
</dbReference>
<proteinExistence type="predicted"/>
<dbReference type="Proteomes" id="UP000319818">
    <property type="component" value="Unassembled WGS sequence"/>
</dbReference>
<keyword evidence="4" id="KW-1185">Reference proteome</keyword>
<dbReference type="InterPro" id="IPR007822">
    <property type="entry name" value="LANC-like"/>
</dbReference>
<evidence type="ECO:0000259" key="2">
    <source>
        <dbReference type="Pfam" id="PF13575"/>
    </source>
</evidence>
<dbReference type="SMART" id="SM01260">
    <property type="entry name" value="LANC_like"/>
    <property type="match status" value="1"/>
</dbReference>
<dbReference type="EMBL" id="VFPH01000002">
    <property type="protein sequence ID" value="TQM36697.1"/>
    <property type="molecule type" value="Genomic_DNA"/>
</dbReference>
<sequence>MSSPVSALSVRDRLRHRTRWAVDPARADQQWRRWHAAPWFREGLSEWLAVREIPEAAFREALGAVAPGLGATVGRPEHRRALHDDDPDDTPTWFLKPIARAHVHDLLAAGARDWRSAPWWPGSEVDRLESELTRELAERLRRIAIRCLVTEVNARRLREDFTSAEPRSRAREFAADLATTDRFDDLLADYPVLDALWRHEARRWSREIRTLFARLDHDHPALATVTGSAAVGRLLSITGPLGDPHRGGQSVRSLRFSDGSAVVYKPRPLTGEQWYSALAAALDRIEGSPGIRAPRVLARDGWGWQERIEPSAVGDASELATFYRRTGWIIAVAHVFSMIDLHAENLVAAGAHPVLVDLETTAHPVLTTPALDGTAEADETNAEHSVLLSMLLPTPQWTDGLDLSAISGGAAGTITTTSVIGLDTDAPRLAARSAPLPAWDNRPRTAEGTTVDPVDHLDEVLAGFRDAYRGILRRKDELLAADGALLGQLRAGPLRYIVRPTRVYAQALEQSTHPGLMTDAAERELYLSHLWGRRHSGPHRRLVSSEVEDLLDLDIPVFSFRLDDRSLTDSRGRVHADFFPRTPSEMLESHIAALSEQDLRAQEWAVEAALRTAGSRPRPTRPASPGGRPPAGSATAPPTERIVESALGWLHEHQIRTSRGPIWFGMRNSGELRVPDLVGETLYDGRIGIALFLAAAARYTGDRRARADAGSIAGAVVDALAATDEEGLRRVPPSAWEGLSGIAWGLVATLDLLETEPPREVLARCARVLAAPAKPDEFFDVISGSAGIALCATALAERGYREFEEVAGLAGRRLLFGMRADGNGVSWPVGKHPELGMTGFAHGNAGVAAALGRLHAYFGDDAYRQAAARAIAWEDDHFDVALGGWHDLRHGVVGPPEMVAWCHGAPGIVLGHAIATGAIGHAHRQLLLDTVTGCETSHVGLCHGGLGNIESLTVAAADDPAVRNHALACLDVVAERILDQGAGGDEHSRMPTPALMTGVAGLGYGILRIQHGRDLPSPLVMELCRR</sequence>
<reference evidence="3 4" key="1">
    <citation type="submission" date="2019-06" db="EMBL/GenBank/DDBJ databases">
        <title>Sequencing the genomes of 1000 actinobacteria strains.</title>
        <authorList>
            <person name="Klenk H.-P."/>
        </authorList>
    </citation>
    <scope>NUCLEOTIDE SEQUENCE [LARGE SCALE GENOMIC DNA]</scope>
    <source>
        <strain evidence="3 4">DSM 45511</strain>
    </source>
</reference>
<accession>A0A543FS77</accession>
<feature type="region of interest" description="Disordered" evidence="1">
    <location>
        <begin position="610"/>
        <end position="638"/>
    </location>
</feature>
<dbReference type="SUPFAM" id="SSF158745">
    <property type="entry name" value="LanC-like"/>
    <property type="match status" value="1"/>
</dbReference>
<dbReference type="Gene3D" id="1.50.10.20">
    <property type="match status" value="1"/>
</dbReference>
<dbReference type="CDD" id="cd04792">
    <property type="entry name" value="LanM-like"/>
    <property type="match status" value="1"/>
</dbReference>
<dbReference type="InterPro" id="IPR017146">
    <property type="entry name" value="Lanti_2_LanM"/>
</dbReference>
<dbReference type="PIRSF" id="PIRSF037228">
    <property type="entry name" value="Lant_mod_RumM"/>
    <property type="match status" value="1"/>
</dbReference>
<dbReference type="AlphaFoldDB" id="A0A543FS77"/>
<evidence type="ECO:0000313" key="4">
    <source>
        <dbReference type="Proteomes" id="UP000319818"/>
    </source>
</evidence>
<feature type="domain" description="Lantibiotic biosynthesis protein dehydration" evidence="2">
    <location>
        <begin position="190"/>
        <end position="560"/>
    </location>
</feature>
<gene>
    <name evidence="3" type="ORF">FB388_3882</name>
</gene>
<evidence type="ECO:0000256" key="1">
    <source>
        <dbReference type="SAM" id="MobiDB-lite"/>
    </source>
</evidence>
<protein>
    <submittedName>
        <fullName evidence="3">Type 2 lantibiotic biosynthesis protein LanM</fullName>
    </submittedName>
</protein>
<evidence type="ECO:0000313" key="3">
    <source>
        <dbReference type="EMBL" id="TQM36697.1"/>
    </source>
</evidence>
<name>A0A543FS77_9PSEU</name>